<dbReference type="STRING" id="154538.A0A1M2V261"/>
<dbReference type="Gene3D" id="1.10.30.10">
    <property type="entry name" value="High mobility group box domain"/>
    <property type="match status" value="1"/>
</dbReference>
<dbReference type="EMBL" id="MNAD01001728">
    <property type="protein sequence ID" value="OJT01637.1"/>
    <property type="molecule type" value="Genomic_DNA"/>
</dbReference>
<feature type="DNA-binding region" description="HMG box" evidence="3">
    <location>
        <begin position="27"/>
        <end position="97"/>
    </location>
</feature>
<evidence type="ECO:0000256" key="1">
    <source>
        <dbReference type="ARBA" id="ARBA00023125"/>
    </source>
</evidence>
<evidence type="ECO:0000256" key="3">
    <source>
        <dbReference type="PROSITE-ProRule" id="PRU00267"/>
    </source>
</evidence>
<proteinExistence type="predicted"/>
<keyword evidence="1 3" id="KW-0238">DNA-binding</keyword>
<feature type="region of interest" description="Disordered" evidence="4">
    <location>
        <begin position="1"/>
        <end position="31"/>
    </location>
</feature>
<dbReference type="Proteomes" id="UP000184267">
    <property type="component" value="Unassembled WGS sequence"/>
</dbReference>
<dbReference type="GO" id="GO:0030154">
    <property type="term" value="P:cell differentiation"/>
    <property type="evidence" value="ECO:0007669"/>
    <property type="project" value="TreeGrafter"/>
</dbReference>
<dbReference type="InterPro" id="IPR050140">
    <property type="entry name" value="SRY-related_HMG-box_TF-like"/>
</dbReference>
<name>A0A1M2V261_TRAPU</name>
<accession>A0A1M2V261</accession>
<keyword evidence="2" id="KW-0804">Transcription</keyword>
<evidence type="ECO:0000259" key="5">
    <source>
        <dbReference type="PROSITE" id="PS50118"/>
    </source>
</evidence>
<dbReference type="AlphaFoldDB" id="A0A1M2V261"/>
<keyword evidence="3" id="KW-0539">Nucleus</keyword>
<reference evidence="6 7" key="1">
    <citation type="submission" date="2016-10" db="EMBL/GenBank/DDBJ databases">
        <title>Genome sequence of the basidiomycete white-rot fungus Trametes pubescens.</title>
        <authorList>
            <person name="Makela M.R."/>
            <person name="Granchi Z."/>
            <person name="Peng M."/>
            <person name="De Vries R.P."/>
            <person name="Grigoriev I."/>
            <person name="Riley R."/>
            <person name="Hilden K."/>
        </authorList>
    </citation>
    <scope>NUCLEOTIDE SEQUENCE [LARGE SCALE GENOMIC DNA]</scope>
    <source>
        <strain evidence="6 7">FBCC735</strain>
    </source>
</reference>
<dbReference type="InterPro" id="IPR009071">
    <property type="entry name" value="HMG_box_dom"/>
</dbReference>
<dbReference type="OrthoDB" id="6247875at2759"/>
<dbReference type="PANTHER" id="PTHR10270:SF161">
    <property type="entry name" value="SEX-DETERMINING REGION Y PROTEIN"/>
    <property type="match status" value="1"/>
</dbReference>
<evidence type="ECO:0000313" key="6">
    <source>
        <dbReference type="EMBL" id="OJT01637.1"/>
    </source>
</evidence>
<protein>
    <recommendedName>
        <fullName evidence="5">HMG box domain-containing protein</fullName>
    </recommendedName>
</protein>
<dbReference type="GO" id="GO:0005634">
    <property type="term" value="C:nucleus"/>
    <property type="evidence" value="ECO:0007669"/>
    <property type="project" value="UniProtKB-UniRule"/>
</dbReference>
<dbReference type="GO" id="GO:0001228">
    <property type="term" value="F:DNA-binding transcription activator activity, RNA polymerase II-specific"/>
    <property type="evidence" value="ECO:0007669"/>
    <property type="project" value="TreeGrafter"/>
</dbReference>
<dbReference type="PROSITE" id="PS50118">
    <property type="entry name" value="HMG_BOX_2"/>
    <property type="match status" value="1"/>
</dbReference>
<dbReference type="SMART" id="SM00398">
    <property type="entry name" value="HMG"/>
    <property type="match status" value="1"/>
</dbReference>
<dbReference type="CDD" id="cd01389">
    <property type="entry name" value="HMG-box_ROX1-like"/>
    <property type="match status" value="1"/>
</dbReference>
<organism evidence="6 7">
    <name type="scientific">Trametes pubescens</name>
    <name type="common">White-rot fungus</name>
    <dbReference type="NCBI Taxonomy" id="154538"/>
    <lineage>
        <taxon>Eukaryota</taxon>
        <taxon>Fungi</taxon>
        <taxon>Dikarya</taxon>
        <taxon>Basidiomycota</taxon>
        <taxon>Agaricomycotina</taxon>
        <taxon>Agaricomycetes</taxon>
        <taxon>Polyporales</taxon>
        <taxon>Polyporaceae</taxon>
        <taxon>Trametes</taxon>
    </lineage>
</organism>
<evidence type="ECO:0000313" key="7">
    <source>
        <dbReference type="Proteomes" id="UP000184267"/>
    </source>
</evidence>
<comment type="caution">
    <text evidence="6">The sequence shown here is derived from an EMBL/GenBank/DDBJ whole genome shotgun (WGS) entry which is preliminary data.</text>
</comment>
<dbReference type="Pfam" id="PF00505">
    <property type="entry name" value="HMG_box"/>
    <property type="match status" value="1"/>
</dbReference>
<feature type="region of interest" description="Disordered" evidence="4">
    <location>
        <begin position="98"/>
        <end position="166"/>
    </location>
</feature>
<keyword evidence="7" id="KW-1185">Reference proteome</keyword>
<feature type="compositionally biased region" description="Polar residues" evidence="4">
    <location>
        <begin position="116"/>
        <end position="144"/>
    </location>
</feature>
<dbReference type="PANTHER" id="PTHR10270">
    <property type="entry name" value="SOX TRANSCRIPTION FACTOR"/>
    <property type="match status" value="1"/>
</dbReference>
<feature type="compositionally biased region" description="Pro residues" evidence="4">
    <location>
        <begin position="22"/>
        <end position="31"/>
    </location>
</feature>
<evidence type="ECO:0000256" key="4">
    <source>
        <dbReference type="SAM" id="MobiDB-lite"/>
    </source>
</evidence>
<sequence>MRSPTVSPPITKKVHKHRRPLPDPGRIPRPPNRFILWRAAFCKDQKDKVTGKRIPQSIISKSAGPIWASLPEAQKSFWANEAKKAKLAHMEKYPNYKFAPCTKGKQKKNAPRRGENSAQNVDPSAPPITTDTQQKASGHASATQAAPSSNSHASSSSWPPPYEPFDSTLGVEPDYAAAYDIGQYDFQAGDLVNLPEIPLPQQRQETYQALYYEPPGVPEQWQYIASPAVHQDEWIRPELYQTVPWVPYVDTGGGEEEWAEGEYGQRPCCPAVDLTPFSER</sequence>
<feature type="compositionally biased region" description="Low complexity" evidence="4">
    <location>
        <begin position="145"/>
        <end position="157"/>
    </location>
</feature>
<dbReference type="InterPro" id="IPR036910">
    <property type="entry name" value="HMG_box_dom_sf"/>
</dbReference>
<evidence type="ECO:0000256" key="2">
    <source>
        <dbReference type="ARBA" id="ARBA00023163"/>
    </source>
</evidence>
<feature type="domain" description="HMG box" evidence="5">
    <location>
        <begin position="27"/>
        <end position="97"/>
    </location>
</feature>
<dbReference type="SUPFAM" id="SSF47095">
    <property type="entry name" value="HMG-box"/>
    <property type="match status" value="1"/>
</dbReference>
<dbReference type="GO" id="GO:0000978">
    <property type="term" value="F:RNA polymerase II cis-regulatory region sequence-specific DNA binding"/>
    <property type="evidence" value="ECO:0007669"/>
    <property type="project" value="TreeGrafter"/>
</dbReference>
<gene>
    <name evidence="6" type="ORF">TRAPUB_7895</name>
</gene>